<dbReference type="PANTHER" id="PTHR43235">
    <property type="entry name" value="GLUTAMINE AMIDOTRANSFERASE PB2B2.05-RELATED"/>
    <property type="match status" value="1"/>
</dbReference>
<dbReference type="GO" id="GO:0016787">
    <property type="term" value="F:hydrolase activity"/>
    <property type="evidence" value="ECO:0007669"/>
    <property type="project" value="UniProtKB-KW"/>
</dbReference>
<protein>
    <submittedName>
        <fullName evidence="2">Gamma-glutamyl-gamma-aminobutyrate hydrolase family protein</fullName>
    </submittedName>
</protein>
<keyword evidence="2" id="KW-0378">Hydrolase</keyword>
<dbReference type="Gene3D" id="3.40.50.880">
    <property type="match status" value="1"/>
</dbReference>
<dbReference type="Pfam" id="PF07722">
    <property type="entry name" value="Peptidase_C26"/>
    <property type="match status" value="1"/>
</dbReference>
<feature type="compositionally biased region" description="Pro residues" evidence="1">
    <location>
        <begin position="81"/>
        <end position="92"/>
    </location>
</feature>
<dbReference type="Proteomes" id="UP001589894">
    <property type="component" value="Unassembled WGS sequence"/>
</dbReference>
<evidence type="ECO:0000256" key="1">
    <source>
        <dbReference type="SAM" id="MobiDB-lite"/>
    </source>
</evidence>
<reference evidence="2 3" key="1">
    <citation type="submission" date="2024-09" db="EMBL/GenBank/DDBJ databases">
        <authorList>
            <person name="Sun Q."/>
            <person name="Mori K."/>
        </authorList>
    </citation>
    <scope>NUCLEOTIDE SEQUENCE [LARGE SCALE GENOMIC DNA]</scope>
    <source>
        <strain evidence="2 3">TBRC 2205</strain>
    </source>
</reference>
<dbReference type="EMBL" id="JBHLUE010000004">
    <property type="protein sequence ID" value="MFC0563820.1"/>
    <property type="molecule type" value="Genomic_DNA"/>
</dbReference>
<dbReference type="PANTHER" id="PTHR43235:SF1">
    <property type="entry name" value="GLUTAMINE AMIDOTRANSFERASE PB2B2.05-RELATED"/>
    <property type="match status" value="1"/>
</dbReference>
<name>A0ABV6NST0_9ACTN</name>
<dbReference type="RefSeq" id="WP_377336723.1">
    <property type="nucleotide sequence ID" value="NZ_JBHLUE010000004.1"/>
</dbReference>
<evidence type="ECO:0000313" key="3">
    <source>
        <dbReference type="Proteomes" id="UP001589894"/>
    </source>
</evidence>
<feature type="region of interest" description="Disordered" evidence="1">
    <location>
        <begin position="71"/>
        <end position="104"/>
    </location>
</feature>
<dbReference type="SUPFAM" id="SSF52317">
    <property type="entry name" value="Class I glutamine amidotransferase-like"/>
    <property type="match status" value="1"/>
</dbReference>
<dbReference type="CDD" id="cd01745">
    <property type="entry name" value="GATase1_2"/>
    <property type="match status" value="1"/>
</dbReference>
<organism evidence="2 3">
    <name type="scientific">Plantactinospora siamensis</name>
    <dbReference type="NCBI Taxonomy" id="555372"/>
    <lineage>
        <taxon>Bacteria</taxon>
        <taxon>Bacillati</taxon>
        <taxon>Actinomycetota</taxon>
        <taxon>Actinomycetes</taxon>
        <taxon>Micromonosporales</taxon>
        <taxon>Micromonosporaceae</taxon>
        <taxon>Plantactinospora</taxon>
    </lineage>
</organism>
<evidence type="ECO:0000313" key="2">
    <source>
        <dbReference type="EMBL" id="MFC0563820.1"/>
    </source>
</evidence>
<dbReference type="InterPro" id="IPR011697">
    <property type="entry name" value="Peptidase_C26"/>
</dbReference>
<keyword evidence="3" id="KW-1185">Reference proteome</keyword>
<dbReference type="InterPro" id="IPR044668">
    <property type="entry name" value="PuuD-like"/>
</dbReference>
<dbReference type="InterPro" id="IPR029062">
    <property type="entry name" value="Class_I_gatase-like"/>
</dbReference>
<accession>A0ABV6NST0</accession>
<comment type="caution">
    <text evidence="2">The sequence shown here is derived from an EMBL/GenBank/DDBJ whole genome shotgun (WGS) entry which is preliminary data.</text>
</comment>
<proteinExistence type="predicted"/>
<gene>
    <name evidence="2" type="ORF">ACFFHU_06520</name>
</gene>
<sequence length="256" mass="26444">MTAPRRPVIGITTYVTAASFRVWTGLPAAVLPYGYVAMVTAAGGRAVLLPPDDADADVLASLDGLVLAGGEDIDPTRYGEPPGPHTGEPPGPHTGEPAAPSTGAERDAGELVLLAGALAADLPVLGVCRGMQLLAVARGGRLHQHLPDLLGQHRHRPAPAVYGRHGIRFAPGSLAAGVMAGSDAVNSYHHQGVADPGDLRVTGWADDGLIEAVEDPGRRFLLGVQWHPEHDADVRPFAALVRAARGLPAIPLPLPG</sequence>
<dbReference type="PROSITE" id="PS51273">
    <property type="entry name" value="GATASE_TYPE_1"/>
    <property type="match status" value="1"/>
</dbReference>